<dbReference type="Proteomes" id="UP000182661">
    <property type="component" value="Unassembled WGS sequence"/>
</dbReference>
<comment type="caution">
    <text evidence="1">The sequence shown here is derived from an EMBL/GenBank/DDBJ whole genome shotgun (WGS) entry which is preliminary data.</text>
</comment>
<proteinExistence type="predicted"/>
<dbReference type="AlphaFoldDB" id="A0A657LZI0"/>
<organism evidence="1 2">
    <name type="scientific">Pararhizobium antarcticum</name>
    <dbReference type="NCBI Taxonomy" id="1798805"/>
    <lineage>
        <taxon>Bacteria</taxon>
        <taxon>Pseudomonadati</taxon>
        <taxon>Pseudomonadota</taxon>
        <taxon>Alphaproteobacteria</taxon>
        <taxon>Hyphomicrobiales</taxon>
        <taxon>Rhizobiaceae</taxon>
        <taxon>Rhizobium/Agrobacterium group</taxon>
        <taxon>Pararhizobium</taxon>
    </lineage>
</organism>
<evidence type="ECO:0000313" key="2">
    <source>
        <dbReference type="Proteomes" id="UP000182661"/>
    </source>
</evidence>
<reference evidence="1 2" key="1">
    <citation type="submission" date="2016-02" db="EMBL/GenBank/DDBJ databases">
        <title>Genome sequencing of a beta-galactosidase producing bacteria Rhizobium sp. 59.</title>
        <authorList>
            <person name="Wang D."/>
            <person name="Kot W."/>
            <person name="Qin Y."/>
            <person name="Hansen L."/>
            <person name="Naqvi K."/>
            <person name="Rensing C."/>
        </authorList>
    </citation>
    <scope>NUCLEOTIDE SEQUENCE [LARGE SCALE GENOMIC DNA]</scope>
    <source>
        <strain evidence="1 2">59</strain>
    </source>
</reference>
<accession>A0A657LZI0</accession>
<sequence length="145" mass="16862">MRAPQVAWFCSAAWPDFTPALTRLRHSRQDLPDVFLTMEEMKSVLSSVSGHAPHDIDFELGASLAFANLPYRQATDAMSEFTTLRDDFKRLMKMGADGPEERRMAFEELDFRLKVYHSIDDPQERKEIMAMIKDGDYGRKRSKWR</sequence>
<dbReference type="EMBL" id="LSRP01000004">
    <property type="protein sequence ID" value="OJG00945.1"/>
    <property type="molecule type" value="Genomic_DNA"/>
</dbReference>
<name>A0A657LZI0_9HYPH</name>
<gene>
    <name evidence="1" type="ORF">AX760_25060</name>
</gene>
<protein>
    <submittedName>
        <fullName evidence="1">Uncharacterized protein</fullName>
    </submittedName>
</protein>
<evidence type="ECO:0000313" key="1">
    <source>
        <dbReference type="EMBL" id="OJG00945.1"/>
    </source>
</evidence>
<keyword evidence="2" id="KW-1185">Reference proteome</keyword>